<reference evidence="1 2" key="1">
    <citation type="journal article" date="2017" name="BMC Genomics">
        <title>Genomic analysis of methanogenic archaea reveals a shift towards energy conservation.</title>
        <authorList>
            <person name="Gilmore S.P."/>
            <person name="Henske J.K."/>
            <person name="Sexton J.A."/>
            <person name="Solomon K.V."/>
            <person name="Seppala S."/>
            <person name="Yoo J.I."/>
            <person name="Huyett L.M."/>
            <person name="Pressman A."/>
            <person name="Cogan J.Z."/>
            <person name="Kivenson V."/>
            <person name="Peng X."/>
            <person name="Tan Y."/>
            <person name="Valentine D.L."/>
            <person name="O'Malley M.A."/>
        </authorList>
    </citation>
    <scope>NUCLEOTIDE SEQUENCE [LARGE SCALE GENOMIC DNA]</scope>
    <source>
        <strain evidence="1 2">M.o.H.</strain>
    </source>
</reference>
<dbReference type="RefSeq" id="WP_069584735.1">
    <property type="nucleotide sequence ID" value="NZ_LMVM01000007.1"/>
</dbReference>
<evidence type="ECO:0000313" key="1">
    <source>
        <dbReference type="EMBL" id="PAV05355.1"/>
    </source>
</evidence>
<name>A0A2A2H7P0_METBR</name>
<protein>
    <recommendedName>
        <fullName evidence="3">ABM domain-containing protein</fullName>
    </recommendedName>
</protein>
<proteinExistence type="predicted"/>
<dbReference type="SUPFAM" id="SSF54909">
    <property type="entry name" value="Dimeric alpha+beta barrel"/>
    <property type="match status" value="1"/>
</dbReference>
<dbReference type="EMBL" id="LMVM01000007">
    <property type="protein sequence ID" value="PAV05355.1"/>
    <property type="molecule type" value="Genomic_DNA"/>
</dbReference>
<organism evidence="1 2">
    <name type="scientific">Methanobacterium bryantii</name>
    <dbReference type="NCBI Taxonomy" id="2161"/>
    <lineage>
        <taxon>Archaea</taxon>
        <taxon>Methanobacteriati</taxon>
        <taxon>Methanobacteriota</taxon>
        <taxon>Methanomada group</taxon>
        <taxon>Methanobacteria</taxon>
        <taxon>Methanobacteriales</taxon>
        <taxon>Methanobacteriaceae</taxon>
        <taxon>Methanobacterium</taxon>
    </lineage>
</organism>
<evidence type="ECO:0008006" key="3">
    <source>
        <dbReference type="Google" id="ProtNLM"/>
    </source>
</evidence>
<gene>
    <name evidence="1" type="ORF">ASJ80_10210</name>
</gene>
<accession>A0A2A2H7P0</accession>
<dbReference type="InterPro" id="IPR011008">
    <property type="entry name" value="Dimeric_a/b-barrel"/>
</dbReference>
<dbReference type="OrthoDB" id="71090at2157"/>
<keyword evidence="2" id="KW-1185">Reference proteome</keyword>
<evidence type="ECO:0000313" key="2">
    <source>
        <dbReference type="Proteomes" id="UP000217784"/>
    </source>
</evidence>
<dbReference type="Proteomes" id="UP000217784">
    <property type="component" value="Unassembled WGS sequence"/>
</dbReference>
<sequence>MANVLVKIRVENYDKWKSMFDKFVDDRKSKGSKGVTIFRDTEDPNLVIILLKWDELNSARKFYEPRISKKIPQKGGVIEEEIYFFNEIEKTSA</sequence>
<dbReference type="AlphaFoldDB" id="A0A2A2H7P0"/>
<comment type="caution">
    <text evidence="1">The sequence shown here is derived from an EMBL/GenBank/DDBJ whole genome shotgun (WGS) entry which is preliminary data.</text>
</comment>